<evidence type="ECO:0000313" key="1">
    <source>
        <dbReference type="Proteomes" id="UP000515153"/>
    </source>
</evidence>
<evidence type="ECO:0000313" key="2">
    <source>
        <dbReference type="RefSeq" id="XP_030976051.1"/>
    </source>
</evidence>
<reference evidence="2" key="2">
    <citation type="submission" date="2019-10" db="EMBL/GenBank/DDBJ databases">
        <authorList>
            <consortium name="NCBI Genome Project"/>
        </authorList>
    </citation>
    <scope>NUCLEOTIDE SEQUENCE</scope>
    <source>
        <strain evidence="2">NI907</strain>
    </source>
</reference>
<evidence type="ECO:0008006" key="3">
    <source>
        <dbReference type="Google" id="ProtNLM"/>
    </source>
</evidence>
<name>A0A6P8AMD9_PYRGI</name>
<reference evidence="2" key="3">
    <citation type="submission" date="2025-08" db="UniProtKB">
        <authorList>
            <consortium name="RefSeq"/>
        </authorList>
    </citation>
    <scope>IDENTIFICATION</scope>
    <source>
        <strain evidence="2">NI907</strain>
    </source>
</reference>
<dbReference type="InterPro" id="IPR029071">
    <property type="entry name" value="Ubiquitin-like_domsf"/>
</dbReference>
<dbReference type="Proteomes" id="UP000515153">
    <property type="component" value="Unplaced"/>
</dbReference>
<reference evidence="2" key="1">
    <citation type="journal article" date="2019" name="Mol. Biol. Evol.">
        <title>Blast fungal genomes show frequent chromosomal changes, gene gains and losses, and effector gene turnover.</title>
        <authorList>
            <person name="Gomez Luciano L.B."/>
            <person name="Jason Tsai I."/>
            <person name="Chuma I."/>
            <person name="Tosa Y."/>
            <person name="Chen Y.H."/>
            <person name="Li J.Y."/>
            <person name="Li M.Y."/>
            <person name="Jade Lu M.Y."/>
            <person name="Nakayashiki H."/>
            <person name="Li W.H."/>
        </authorList>
    </citation>
    <scope>NUCLEOTIDE SEQUENCE</scope>
    <source>
        <strain evidence="2">NI907</strain>
    </source>
</reference>
<accession>A0A6P8AMD9</accession>
<dbReference type="RefSeq" id="XP_030976051.1">
    <property type="nucleotide sequence ID" value="XM_031132355.1"/>
</dbReference>
<dbReference type="AlphaFoldDB" id="A0A6P8AMD9"/>
<dbReference type="GeneID" id="41967259"/>
<proteinExistence type="predicted"/>
<gene>
    <name evidence="2" type="ORF">PgNI_12406</name>
</gene>
<dbReference type="SUPFAM" id="SSF54236">
    <property type="entry name" value="Ubiquitin-like"/>
    <property type="match status" value="1"/>
</dbReference>
<dbReference type="KEGG" id="pgri:PgNI_12406"/>
<sequence length="330" mass="37142">MGGSLSKPASSLDNVVCQPAFATDFFDEGDSVMILRQGCGAVAASKNVTSQYTETKLNECLTVPTEENDLMVAVRISVYHCGLKTGVTCCFDVKVTTRIEELAEKFCKINGKPNGYYTFVAHGMPIDGTQTLSMATEVADVPLINLRAIVTEYLDKNAPALPPISSEQRHLLHIRVTQTLMNRYFQKRSNMEIHEVNRRCGSDVDPDGFHTVWITVHDTQADGKFTYSYVFFKINKVTKLWMLARSLCHALKKPAGYYVIFYDAFLVQSTDILATVPMAWSRKNRIGIHAFPRQVVKLMVDNLVDDQITRNNLWSQQGTLEQLRANRRAD</sequence>
<keyword evidence="1" id="KW-1185">Reference proteome</keyword>
<organism evidence="1 2">
    <name type="scientific">Pyricularia grisea</name>
    <name type="common">Crabgrass-specific blast fungus</name>
    <name type="synonym">Magnaporthe grisea</name>
    <dbReference type="NCBI Taxonomy" id="148305"/>
    <lineage>
        <taxon>Eukaryota</taxon>
        <taxon>Fungi</taxon>
        <taxon>Dikarya</taxon>
        <taxon>Ascomycota</taxon>
        <taxon>Pezizomycotina</taxon>
        <taxon>Sordariomycetes</taxon>
        <taxon>Sordariomycetidae</taxon>
        <taxon>Magnaporthales</taxon>
        <taxon>Pyriculariaceae</taxon>
        <taxon>Pyricularia</taxon>
    </lineage>
</organism>
<protein>
    <recommendedName>
        <fullName evidence="3">Ubiquitin-like domain-containing protein</fullName>
    </recommendedName>
</protein>
<dbReference type="Gene3D" id="3.10.20.90">
    <property type="entry name" value="Phosphatidylinositol 3-kinase Catalytic Subunit, Chain A, domain 1"/>
    <property type="match status" value="1"/>
</dbReference>